<reference evidence="4" key="2">
    <citation type="submission" date="2017-10" db="EMBL/GenBank/DDBJ databases">
        <title>Ladona fulva Genome sequencing and assembly.</title>
        <authorList>
            <person name="Murali S."/>
            <person name="Richards S."/>
            <person name="Bandaranaike D."/>
            <person name="Bellair M."/>
            <person name="Blankenburg K."/>
            <person name="Chao H."/>
            <person name="Dinh H."/>
            <person name="Doddapaneni H."/>
            <person name="Dugan-Rocha S."/>
            <person name="Elkadiri S."/>
            <person name="Gnanaolivu R."/>
            <person name="Hernandez B."/>
            <person name="Skinner E."/>
            <person name="Javaid M."/>
            <person name="Lee S."/>
            <person name="Li M."/>
            <person name="Ming W."/>
            <person name="Munidasa M."/>
            <person name="Muniz J."/>
            <person name="Nguyen L."/>
            <person name="Hughes D."/>
            <person name="Osuji N."/>
            <person name="Pu L.-L."/>
            <person name="Puazo M."/>
            <person name="Qu C."/>
            <person name="Quiroz J."/>
            <person name="Raj R."/>
            <person name="Weissenberger G."/>
            <person name="Xin Y."/>
            <person name="Zou X."/>
            <person name="Han Y."/>
            <person name="Worley K."/>
            <person name="Muzny D."/>
            <person name="Gibbs R."/>
        </authorList>
    </citation>
    <scope>NUCLEOTIDE SEQUENCE</scope>
    <source>
        <strain evidence="4">Sampled in the wild</strain>
    </source>
</reference>
<dbReference type="GO" id="GO:0016702">
    <property type="term" value="F:oxidoreductase activity, acting on single donors with incorporation of molecular oxygen, incorporation of two atoms of oxygen"/>
    <property type="evidence" value="ECO:0007669"/>
    <property type="project" value="InterPro"/>
</dbReference>
<dbReference type="PANTHER" id="PTHR22966">
    <property type="entry name" value="2-AMINOETHANETHIOL DIOXYGENASE"/>
    <property type="match status" value="1"/>
</dbReference>
<comment type="caution">
    <text evidence="4">The sequence shown here is derived from an EMBL/GenBank/DDBJ whole genome shotgun (WGS) entry which is preliminary data.</text>
</comment>
<keyword evidence="3" id="KW-0408">Iron</keyword>
<sequence>MATLVERLAIQALKTFSRKKPLSPQCFQANFSALKALADQVTAEDVKLDEALANYEKKKSFLRSEAPVTYIEIFENEDITIGIFVLKPNARIPLHDHPRMNGILKVILGSVRVQSYTILPDDLQDRIPDCIKKGVGESGEKIFSRSLKKQTIVIAEKLQEAVISSNSGACVLSPSEKNLHDIRSVDGPAAFLDVLAPPYNSDNPNDEARECHYYTEAPKITSVSEEAKGDGNQVWLLQIPSPSEFKCDTATYRGPVINLP</sequence>
<evidence type="ECO:0000256" key="3">
    <source>
        <dbReference type="ARBA" id="ARBA00023004"/>
    </source>
</evidence>
<dbReference type="AlphaFoldDB" id="A0A8K0P4N2"/>
<accession>A0A8K0P4N2</accession>
<dbReference type="InterPro" id="IPR011051">
    <property type="entry name" value="RmlC_Cupin_sf"/>
</dbReference>
<dbReference type="InterPro" id="IPR014710">
    <property type="entry name" value="RmlC-like_jellyroll"/>
</dbReference>
<dbReference type="EMBL" id="KZ308512">
    <property type="protein sequence ID" value="KAG8230779.1"/>
    <property type="molecule type" value="Genomic_DNA"/>
</dbReference>
<dbReference type="CDD" id="cd20289">
    <property type="entry name" value="cupin_ADO"/>
    <property type="match status" value="1"/>
</dbReference>
<dbReference type="InterPro" id="IPR012864">
    <property type="entry name" value="PCO/ADO"/>
</dbReference>
<dbReference type="GO" id="GO:0046872">
    <property type="term" value="F:metal ion binding"/>
    <property type="evidence" value="ECO:0007669"/>
    <property type="project" value="UniProtKB-KW"/>
</dbReference>
<keyword evidence="1" id="KW-0479">Metal-binding</keyword>
<dbReference type="OrthoDB" id="271433at2759"/>
<dbReference type="Proteomes" id="UP000792457">
    <property type="component" value="Unassembled WGS sequence"/>
</dbReference>
<protein>
    <recommendedName>
        <fullName evidence="6">2-aminoethanethiol dioxygenase</fullName>
    </recommendedName>
</protein>
<evidence type="ECO:0000256" key="2">
    <source>
        <dbReference type="ARBA" id="ARBA00023002"/>
    </source>
</evidence>
<evidence type="ECO:0008006" key="6">
    <source>
        <dbReference type="Google" id="ProtNLM"/>
    </source>
</evidence>
<dbReference type="PANTHER" id="PTHR22966:SF61">
    <property type="entry name" value="2-AMINOETHANETHIOL DIOXYGENASE"/>
    <property type="match status" value="1"/>
</dbReference>
<dbReference type="Gene3D" id="2.60.120.10">
    <property type="entry name" value="Jelly Rolls"/>
    <property type="match status" value="1"/>
</dbReference>
<keyword evidence="5" id="KW-1185">Reference proteome</keyword>
<gene>
    <name evidence="4" type="ORF">J437_LFUL011342</name>
</gene>
<dbReference type="Pfam" id="PF07847">
    <property type="entry name" value="PCO_ADO"/>
    <property type="match status" value="1"/>
</dbReference>
<proteinExistence type="predicted"/>
<name>A0A8K0P4N2_LADFU</name>
<dbReference type="GO" id="GO:0005739">
    <property type="term" value="C:mitochondrion"/>
    <property type="evidence" value="ECO:0007669"/>
    <property type="project" value="TreeGrafter"/>
</dbReference>
<reference evidence="4" key="1">
    <citation type="submission" date="2013-04" db="EMBL/GenBank/DDBJ databases">
        <authorList>
            <person name="Qu J."/>
            <person name="Murali S.C."/>
            <person name="Bandaranaike D."/>
            <person name="Bellair M."/>
            <person name="Blankenburg K."/>
            <person name="Chao H."/>
            <person name="Dinh H."/>
            <person name="Doddapaneni H."/>
            <person name="Downs B."/>
            <person name="Dugan-Rocha S."/>
            <person name="Elkadiri S."/>
            <person name="Gnanaolivu R.D."/>
            <person name="Hernandez B."/>
            <person name="Javaid M."/>
            <person name="Jayaseelan J.C."/>
            <person name="Lee S."/>
            <person name="Li M."/>
            <person name="Ming W."/>
            <person name="Munidasa M."/>
            <person name="Muniz J."/>
            <person name="Nguyen L."/>
            <person name="Ongeri F."/>
            <person name="Osuji N."/>
            <person name="Pu L.-L."/>
            <person name="Puazo M."/>
            <person name="Qu C."/>
            <person name="Quiroz J."/>
            <person name="Raj R."/>
            <person name="Weissenberger G."/>
            <person name="Xin Y."/>
            <person name="Zou X."/>
            <person name="Han Y."/>
            <person name="Richards S."/>
            <person name="Worley K."/>
            <person name="Muzny D."/>
            <person name="Gibbs R."/>
        </authorList>
    </citation>
    <scope>NUCLEOTIDE SEQUENCE</scope>
    <source>
        <strain evidence="4">Sampled in the wild</strain>
    </source>
</reference>
<evidence type="ECO:0000313" key="4">
    <source>
        <dbReference type="EMBL" id="KAG8230779.1"/>
    </source>
</evidence>
<organism evidence="4 5">
    <name type="scientific">Ladona fulva</name>
    <name type="common">Scarce chaser dragonfly</name>
    <name type="synonym">Libellula fulva</name>
    <dbReference type="NCBI Taxonomy" id="123851"/>
    <lineage>
        <taxon>Eukaryota</taxon>
        <taxon>Metazoa</taxon>
        <taxon>Ecdysozoa</taxon>
        <taxon>Arthropoda</taxon>
        <taxon>Hexapoda</taxon>
        <taxon>Insecta</taxon>
        <taxon>Pterygota</taxon>
        <taxon>Palaeoptera</taxon>
        <taxon>Odonata</taxon>
        <taxon>Epiprocta</taxon>
        <taxon>Anisoptera</taxon>
        <taxon>Libelluloidea</taxon>
        <taxon>Libellulidae</taxon>
        <taxon>Ladona</taxon>
    </lineage>
</organism>
<evidence type="ECO:0000313" key="5">
    <source>
        <dbReference type="Proteomes" id="UP000792457"/>
    </source>
</evidence>
<keyword evidence="2" id="KW-0560">Oxidoreductase</keyword>
<evidence type="ECO:0000256" key="1">
    <source>
        <dbReference type="ARBA" id="ARBA00022723"/>
    </source>
</evidence>
<dbReference type="SUPFAM" id="SSF51182">
    <property type="entry name" value="RmlC-like cupins"/>
    <property type="match status" value="1"/>
</dbReference>